<protein>
    <submittedName>
        <fullName evidence="2">GNAT family N-acetyltransferase</fullName>
    </submittedName>
</protein>
<feature type="domain" description="N-acetyltransferase" evidence="1">
    <location>
        <begin position="18"/>
        <end position="180"/>
    </location>
</feature>
<dbReference type="InterPro" id="IPR051531">
    <property type="entry name" value="N-acetyltransferase"/>
</dbReference>
<dbReference type="InterPro" id="IPR000182">
    <property type="entry name" value="GNAT_dom"/>
</dbReference>
<comment type="caution">
    <text evidence="2">The sequence shown here is derived from an EMBL/GenBank/DDBJ whole genome shotgun (WGS) entry which is preliminary data.</text>
</comment>
<dbReference type="Proteomes" id="UP001183582">
    <property type="component" value="Unassembled WGS sequence"/>
</dbReference>
<dbReference type="GeneID" id="301458900"/>
<organism evidence="2 3">
    <name type="scientific">Microbacterium aurantiacum</name>
    <dbReference type="NCBI Taxonomy" id="162393"/>
    <lineage>
        <taxon>Bacteria</taxon>
        <taxon>Bacillati</taxon>
        <taxon>Actinomycetota</taxon>
        <taxon>Actinomycetes</taxon>
        <taxon>Micrococcales</taxon>
        <taxon>Microbacteriaceae</taxon>
        <taxon>Microbacterium</taxon>
    </lineage>
</organism>
<dbReference type="InterPro" id="IPR016181">
    <property type="entry name" value="Acyl_CoA_acyltransferase"/>
</dbReference>
<dbReference type="PROSITE" id="PS51186">
    <property type="entry name" value="GNAT"/>
    <property type="match status" value="1"/>
</dbReference>
<name>A0AAJ2HL06_9MICO</name>
<reference evidence="2 3" key="1">
    <citation type="submission" date="2021-06" db="EMBL/GenBank/DDBJ databases">
        <title>Genome-based taxonomic framework of Microbacterium strains isolated from marine environment, the description of four new species and reclassification of four preexisting species.</title>
        <authorList>
            <person name="Lee S.D."/>
            <person name="Kim S.-M."/>
            <person name="Byeon Y.-S."/>
            <person name="Yang H.L."/>
            <person name="Kim I.S."/>
        </authorList>
    </citation>
    <scope>NUCLEOTIDE SEQUENCE [LARGE SCALE GENOMIC DNA]</scope>
    <source>
        <strain evidence="2 3">KACC 20514</strain>
    </source>
</reference>
<evidence type="ECO:0000313" key="3">
    <source>
        <dbReference type="Proteomes" id="UP001183582"/>
    </source>
</evidence>
<dbReference type="PANTHER" id="PTHR43792:SF1">
    <property type="entry name" value="N-ACETYLTRANSFERASE DOMAIN-CONTAINING PROTEIN"/>
    <property type="match status" value="1"/>
</dbReference>
<proteinExistence type="predicted"/>
<accession>A0AAJ2HL06</accession>
<gene>
    <name evidence="2" type="ORF">KZC50_11665</name>
</gene>
<sequence length="192" mass="21745">MPRFPPLPPDFRLRTPRVVLRPLEEGDADALHAVLGDPVAMTAYEGAFTPAETREWIRRQRERYLRDGAGLWALISRETGEVLGDAGITRQRIEDDEVWEVGYHLVRSAWGRGLAAEGAARAVDWAFGHDGVESVHAKVRDTNLRSMNVAIRLGMTVRRRFEVVYRGVRMPHLDFAVSRAERSAAQGRHRTH</sequence>
<dbReference type="RefSeq" id="WP_310891795.1">
    <property type="nucleotide sequence ID" value="NZ_BAAAGR010000002.1"/>
</dbReference>
<dbReference type="SUPFAM" id="SSF55729">
    <property type="entry name" value="Acyl-CoA N-acyltransferases (Nat)"/>
    <property type="match status" value="1"/>
</dbReference>
<dbReference type="GO" id="GO:0016747">
    <property type="term" value="F:acyltransferase activity, transferring groups other than amino-acyl groups"/>
    <property type="evidence" value="ECO:0007669"/>
    <property type="project" value="InterPro"/>
</dbReference>
<dbReference type="PANTHER" id="PTHR43792">
    <property type="entry name" value="GNAT FAMILY, PUTATIVE (AFU_ORTHOLOGUE AFUA_3G00765)-RELATED-RELATED"/>
    <property type="match status" value="1"/>
</dbReference>
<dbReference type="EMBL" id="JAHWXH010000002">
    <property type="protein sequence ID" value="MDS0246259.1"/>
    <property type="molecule type" value="Genomic_DNA"/>
</dbReference>
<dbReference type="Gene3D" id="3.40.630.30">
    <property type="match status" value="1"/>
</dbReference>
<dbReference type="Pfam" id="PF13302">
    <property type="entry name" value="Acetyltransf_3"/>
    <property type="match status" value="1"/>
</dbReference>
<evidence type="ECO:0000313" key="2">
    <source>
        <dbReference type="EMBL" id="MDS0246259.1"/>
    </source>
</evidence>
<evidence type="ECO:0000259" key="1">
    <source>
        <dbReference type="PROSITE" id="PS51186"/>
    </source>
</evidence>
<dbReference type="AlphaFoldDB" id="A0AAJ2HL06"/>